<name>J0P9M4_9BACT</name>
<dbReference type="EMBL" id="JH719942">
    <property type="protein sequence ID" value="EJF54302.1"/>
    <property type="molecule type" value="Genomic_DNA"/>
</dbReference>
<dbReference type="Proteomes" id="UP000005113">
    <property type="component" value="Unassembled WGS sequence"/>
</dbReference>
<evidence type="ECO:0000313" key="3">
    <source>
        <dbReference type="EMBL" id="EJF54302.1"/>
    </source>
</evidence>
<dbReference type="InterPro" id="IPR029114">
    <property type="entry name" value="Ntox24"/>
</dbReference>
<dbReference type="AlphaFoldDB" id="J0P9M4"/>
<sequence>MPGRKFVSGEGYRFGFNGKEDDRDWGTQNIQDYGFRLYNPSIGKFLSVDPLAKSFPWNSCYAFAEGDVVRSVDLDGLEKEFYYTMDKGQKPILKSVSYGDSPMDSEGNREVHVVDYFDDLGYKLGQAVHHSVDELESYDHDEQFGNRIRPMASGRIDPVDDPFTGALGGGLGLIDDLVAHAVGKITAKVGAKLLSKTLLKTSPKLPDQVVGAAKKGFNSKKTGKKASNKLRPDKSAEGDHTTFKRDDYGKVFKYETYEKTRTGHYNPIKRYDGGKPNGDPGNTHANGKGVPIPTPHVQGKGIPEGVRPPEPWEIPK</sequence>
<organism evidence="3 4">
    <name type="scientific">Saprospira grandis DSM 2844</name>
    <dbReference type="NCBI Taxonomy" id="694433"/>
    <lineage>
        <taxon>Bacteria</taxon>
        <taxon>Pseudomonadati</taxon>
        <taxon>Bacteroidota</taxon>
        <taxon>Saprospiria</taxon>
        <taxon>Saprospirales</taxon>
        <taxon>Saprospiraceae</taxon>
        <taxon>Saprospira</taxon>
    </lineage>
</organism>
<dbReference type="Pfam" id="PF15529">
    <property type="entry name" value="Ntox24"/>
    <property type="match status" value="1"/>
</dbReference>
<evidence type="ECO:0000256" key="1">
    <source>
        <dbReference type="SAM" id="MobiDB-lite"/>
    </source>
</evidence>
<dbReference type="OrthoDB" id="1496176at2"/>
<feature type="compositionally biased region" description="Basic residues" evidence="1">
    <location>
        <begin position="217"/>
        <end position="228"/>
    </location>
</feature>
<feature type="region of interest" description="Disordered" evidence="1">
    <location>
        <begin position="264"/>
        <end position="316"/>
    </location>
</feature>
<dbReference type="NCBIfam" id="TIGR03696">
    <property type="entry name" value="Rhs_assc_core"/>
    <property type="match status" value="1"/>
</dbReference>
<proteinExistence type="predicted"/>
<dbReference type="InterPro" id="IPR022385">
    <property type="entry name" value="Rhs_assc_core"/>
</dbReference>
<feature type="domain" description="Bacterial toxin 24" evidence="2">
    <location>
        <begin position="221"/>
        <end position="274"/>
    </location>
</feature>
<dbReference type="Gene3D" id="2.180.10.10">
    <property type="entry name" value="RHS repeat-associated core"/>
    <property type="match status" value="1"/>
</dbReference>
<reference evidence="4" key="1">
    <citation type="journal article" date="2012" name="Stand. Genomic Sci.">
        <title>Permanent draft genome sequence of the gliding predator Saprospira grandis strain Sa g1 (= HR1).</title>
        <authorList>
            <person name="Mavromatis K."/>
            <person name="Chertkov O."/>
            <person name="Lapidus A."/>
            <person name="Nolan M."/>
            <person name="Lucas S."/>
            <person name="Tice H."/>
            <person name="Del Rio T.G."/>
            <person name="Cheng J.F."/>
            <person name="Han C."/>
            <person name="Tapia R."/>
            <person name="Bruce D."/>
            <person name="Goodwin L.A."/>
            <person name="Pitluck S."/>
            <person name="Huntemann M."/>
            <person name="Liolios K."/>
            <person name="Pagani I."/>
            <person name="Ivanova N."/>
            <person name="Mikhailova N."/>
            <person name="Pati A."/>
            <person name="Chen A."/>
            <person name="Palaniappan K."/>
            <person name="Land M."/>
            <person name="Brambilla E.M."/>
            <person name="Rohde M."/>
            <person name="Spring S."/>
            <person name="Goker M."/>
            <person name="Detter J.C."/>
            <person name="Bristow J."/>
            <person name="Eisen J.A."/>
            <person name="Markowitz V."/>
            <person name="Hugenholtz P."/>
            <person name="Kyrpides N.C."/>
            <person name="Klenk H.P."/>
            <person name="Woyke T."/>
        </authorList>
    </citation>
    <scope>NUCLEOTIDE SEQUENCE [LARGE SCALE GENOMIC DNA]</scope>
    <source>
        <strain evidence="4">DSM 2844</strain>
    </source>
</reference>
<gene>
    <name evidence="3" type="ORF">SapgrDRAFT_2646</name>
</gene>
<dbReference type="RefSeq" id="WP_002660037.1">
    <property type="nucleotide sequence ID" value="NZ_JH719942.1"/>
</dbReference>
<feature type="compositionally biased region" description="Pro residues" evidence="1">
    <location>
        <begin position="306"/>
        <end position="316"/>
    </location>
</feature>
<dbReference type="HOGENOM" id="CLU_879671_0_0_10"/>
<feature type="compositionally biased region" description="Basic and acidic residues" evidence="1">
    <location>
        <begin position="230"/>
        <end position="242"/>
    </location>
</feature>
<evidence type="ECO:0000259" key="2">
    <source>
        <dbReference type="Pfam" id="PF15529"/>
    </source>
</evidence>
<feature type="region of interest" description="Disordered" evidence="1">
    <location>
        <begin position="212"/>
        <end position="242"/>
    </location>
</feature>
<protein>
    <submittedName>
        <fullName evidence="3">RHS repeat-associated core domain protein</fullName>
    </submittedName>
</protein>
<evidence type="ECO:0000313" key="4">
    <source>
        <dbReference type="Proteomes" id="UP000005113"/>
    </source>
</evidence>
<accession>J0P9M4</accession>